<keyword evidence="2" id="KW-1185">Reference proteome</keyword>
<name>A0ACC3MWW4_9PEZI</name>
<sequence>MALQRTLRLPQLLRPAVSRSTFATSSSRCSRTQDDPAPSVDGASGKDEKRAQPKLYNKSPPESQDESEDVKNHNKDMDKRAERRTDTSNPEHAENDKVDKDFWSGSSKVGGASGNK</sequence>
<comment type="caution">
    <text evidence="1">The sequence shown here is derived from an EMBL/GenBank/DDBJ whole genome shotgun (WGS) entry which is preliminary data.</text>
</comment>
<organism evidence="1 2">
    <name type="scientific">Vermiconidia calcicola</name>
    <dbReference type="NCBI Taxonomy" id="1690605"/>
    <lineage>
        <taxon>Eukaryota</taxon>
        <taxon>Fungi</taxon>
        <taxon>Dikarya</taxon>
        <taxon>Ascomycota</taxon>
        <taxon>Pezizomycotina</taxon>
        <taxon>Dothideomycetes</taxon>
        <taxon>Dothideomycetidae</taxon>
        <taxon>Mycosphaerellales</taxon>
        <taxon>Extremaceae</taxon>
        <taxon>Vermiconidia</taxon>
    </lineage>
</organism>
<dbReference type="Proteomes" id="UP001281147">
    <property type="component" value="Unassembled WGS sequence"/>
</dbReference>
<evidence type="ECO:0000313" key="1">
    <source>
        <dbReference type="EMBL" id="KAK3705391.1"/>
    </source>
</evidence>
<gene>
    <name evidence="1" type="ORF">LTR37_013364</name>
</gene>
<reference evidence="1" key="1">
    <citation type="submission" date="2023-07" db="EMBL/GenBank/DDBJ databases">
        <title>Black Yeasts Isolated from many extreme environments.</title>
        <authorList>
            <person name="Coleine C."/>
            <person name="Stajich J.E."/>
            <person name="Selbmann L."/>
        </authorList>
    </citation>
    <scope>NUCLEOTIDE SEQUENCE</scope>
    <source>
        <strain evidence="1">CCFEE 5714</strain>
    </source>
</reference>
<accession>A0ACC3MWW4</accession>
<dbReference type="EMBL" id="JAUTXU010000130">
    <property type="protein sequence ID" value="KAK3705391.1"/>
    <property type="molecule type" value="Genomic_DNA"/>
</dbReference>
<protein>
    <submittedName>
        <fullName evidence="1">Uncharacterized protein</fullName>
    </submittedName>
</protein>
<proteinExistence type="predicted"/>
<evidence type="ECO:0000313" key="2">
    <source>
        <dbReference type="Proteomes" id="UP001281147"/>
    </source>
</evidence>